<dbReference type="InterPro" id="IPR013022">
    <property type="entry name" value="Xyl_isomerase-like_TIM-brl"/>
</dbReference>
<dbReference type="InterPro" id="IPR050312">
    <property type="entry name" value="IolE/XylAMocC-like"/>
</dbReference>
<feature type="domain" description="Xylose isomerase-like TIM barrel" evidence="2">
    <location>
        <begin position="22"/>
        <end position="243"/>
    </location>
</feature>
<name>A0ABP7BR02_9MICO</name>
<gene>
    <name evidence="3" type="ORF">GCM10022202_31860</name>
</gene>
<accession>A0ABP7BR02</accession>
<dbReference type="Gene3D" id="3.20.20.150">
    <property type="entry name" value="Divalent-metal-dependent TIM barrel enzymes"/>
    <property type="match status" value="1"/>
</dbReference>
<evidence type="ECO:0000259" key="2">
    <source>
        <dbReference type="Pfam" id="PF01261"/>
    </source>
</evidence>
<dbReference type="Pfam" id="PF01261">
    <property type="entry name" value="AP_endonuc_2"/>
    <property type="match status" value="1"/>
</dbReference>
<dbReference type="GO" id="GO:0016853">
    <property type="term" value="F:isomerase activity"/>
    <property type="evidence" value="ECO:0007669"/>
    <property type="project" value="UniProtKB-KW"/>
</dbReference>
<dbReference type="RefSeq" id="WP_221858311.1">
    <property type="nucleotide sequence ID" value="NZ_BAAAYV010000025.1"/>
</dbReference>
<keyword evidence="3" id="KW-0413">Isomerase</keyword>
<comment type="caution">
    <text evidence="3">The sequence shown here is derived from an EMBL/GenBank/DDBJ whole genome shotgun (WGS) entry which is preliminary data.</text>
</comment>
<dbReference type="PANTHER" id="PTHR12110">
    <property type="entry name" value="HYDROXYPYRUVATE ISOMERASE"/>
    <property type="match status" value="1"/>
</dbReference>
<reference evidence="4" key="1">
    <citation type="journal article" date="2019" name="Int. J. Syst. Evol. Microbiol.">
        <title>The Global Catalogue of Microorganisms (GCM) 10K type strain sequencing project: providing services to taxonomists for standard genome sequencing and annotation.</title>
        <authorList>
            <consortium name="The Broad Institute Genomics Platform"/>
            <consortium name="The Broad Institute Genome Sequencing Center for Infectious Disease"/>
            <person name="Wu L."/>
            <person name="Ma J."/>
        </authorList>
    </citation>
    <scope>NUCLEOTIDE SEQUENCE [LARGE SCALE GENOMIC DNA]</scope>
    <source>
        <strain evidence="4">JCM 16546</strain>
    </source>
</reference>
<dbReference type="EMBL" id="BAAAYV010000025">
    <property type="protein sequence ID" value="GAA3667435.1"/>
    <property type="molecule type" value="Genomic_DNA"/>
</dbReference>
<sequence length="278" mass="30387">MRFGAHSQMFVHDIREDVDGVFDAVAGFGLAAIEINTPDAAVFPLDEVRRAAERTGLEVVIGTALGAERSTIADDEAARRRGIEHLRGCVEIAAALGGHRVSGGVHSANGAFHGRGRSPEEWERSVAALREVAPDAEAADVTLTVEPVSRYSGYFLNTADDTVRLVDQVGSSHVRVQLDTFHMNIEEDDTPAAIRRVGDRLAHFHAVENNRGVPGTGQVPWRDVFAALRDVGYDGLIVFEHFPVELRDMAVRTHTWRHIASSAEVCSRAPRLLEELAR</sequence>
<proteinExistence type="predicted"/>
<evidence type="ECO:0000313" key="3">
    <source>
        <dbReference type="EMBL" id="GAA3667435.1"/>
    </source>
</evidence>
<keyword evidence="1" id="KW-0119">Carbohydrate metabolism</keyword>
<protein>
    <submittedName>
        <fullName evidence="3">Sugar phosphate isomerase/epimerase</fullName>
    </submittedName>
</protein>
<organism evidence="3 4">
    <name type="scientific">Microbacterium marinilacus</name>
    <dbReference type="NCBI Taxonomy" id="415209"/>
    <lineage>
        <taxon>Bacteria</taxon>
        <taxon>Bacillati</taxon>
        <taxon>Actinomycetota</taxon>
        <taxon>Actinomycetes</taxon>
        <taxon>Micrococcales</taxon>
        <taxon>Microbacteriaceae</taxon>
        <taxon>Microbacterium</taxon>
    </lineage>
</organism>
<evidence type="ECO:0000256" key="1">
    <source>
        <dbReference type="ARBA" id="ARBA00023277"/>
    </source>
</evidence>
<dbReference type="InterPro" id="IPR036237">
    <property type="entry name" value="Xyl_isomerase-like_sf"/>
</dbReference>
<dbReference type="Proteomes" id="UP001410795">
    <property type="component" value="Unassembled WGS sequence"/>
</dbReference>
<dbReference type="SUPFAM" id="SSF51658">
    <property type="entry name" value="Xylose isomerase-like"/>
    <property type="match status" value="1"/>
</dbReference>
<keyword evidence="4" id="KW-1185">Reference proteome</keyword>
<evidence type="ECO:0000313" key="4">
    <source>
        <dbReference type="Proteomes" id="UP001410795"/>
    </source>
</evidence>